<accession>A0A7W8DKS9</accession>
<feature type="chain" id="PRO_5030893792" description="PEP-CTERM protein-sorting domain-containing protein" evidence="1">
    <location>
        <begin position="26"/>
        <end position="235"/>
    </location>
</feature>
<evidence type="ECO:0000313" key="2">
    <source>
        <dbReference type="EMBL" id="MBB5033350.1"/>
    </source>
</evidence>
<keyword evidence="3" id="KW-1185">Reference proteome</keyword>
<sequence length="235" mass="25542">MKTPLKLPKLLCLALALAWIPGAQASTFFWSSAFNDNLFDSAGNALDSTYSFEIGTFGSFVPTYQNVDQWAANWHVIDRAYDPDLNGWNSAQQFFTATVDLLSDNSSNSPDADPAYQFNKDDIAYLWAYNSKDIVPTSEWALVSYAADPSNTGDPWIIPAPSDSNPYNWNLSDAHVTVVGGANNVQGPGTYSANPGTFSLQTTVVPEPGSAVLLLAAAATHLIRRARRLNRSTLL</sequence>
<proteinExistence type="predicted"/>
<keyword evidence="1" id="KW-0732">Signal</keyword>
<dbReference type="Proteomes" id="UP000590740">
    <property type="component" value="Unassembled WGS sequence"/>
</dbReference>
<dbReference type="AlphaFoldDB" id="A0A7W8DKS9"/>
<dbReference type="RefSeq" id="WP_184340286.1">
    <property type="nucleotide sequence ID" value="NZ_JACHIG010000006.1"/>
</dbReference>
<feature type="signal peptide" evidence="1">
    <location>
        <begin position="1"/>
        <end position="25"/>
    </location>
</feature>
<evidence type="ECO:0000256" key="1">
    <source>
        <dbReference type="SAM" id="SignalP"/>
    </source>
</evidence>
<dbReference type="EMBL" id="JACHIG010000006">
    <property type="protein sequence ID" value="MBB5033350.1"/>
    <property type="molecule type" value="Genomic_DNA"/>
</dbReference>
<name>A0A7W8DKS9_9BACT</name>
<evidence type="ECO:0000313" key="3">
    <source>
        <dbReference type="Proteomes" id="UP000590740"/>
    </source>
</evidence>
<gene>
    <name evidence="2" type="ORF">HNQ65_002938</name>
</gene>
<evidence type="ECO:0008006" key="4">
    <source>
        <dbReference type="Google" id="ProtNLM"/>
    </source>
</evidence>
<reference evidence="2 3" key="1">
    <citation type="submission" date="2020-08" db="EMBL/GenBank/DDBJ databases">
        <title>Genomic Encyclopedia of Type Strains, Phase IV (KMG-IV): sequencing the most valuable type-strain genomes for metagenomic binning, comparative biology and taxonomic classification.</title>
        <authorList>
            <person name="Goeker M."/>
        </authorList>
    </citation>
    <scope>NUCLEOTIDE SEQUENCE [LARGE SCALE GENOMIC DNA]</scope>
    <source>
        <strain evidence="2 3">DSM 12252</strain>
    </source>
</reference>
<protein>
    <recommendedName>
        <fullName evidence="4">PEP-CTERM protein-sorting domain-containing protein</fullName>
    </recommendedName>
</protein>
<comment type="caution">
    <text evidence="2">The sequence shown here is derived from an EMBL/GenBank/DDBJ whole genome shotgun (WGS) entry which is preliminary data.</text>
</comment>
<organism evidence="2 3">
    <name type="scientific">Prosthecobacter vanneervenii</name>
    <dbReference type="NCBI Taxonomy" id="48466"/>
    <lineage>
        <taxon>Bacteria</taxon>
        <taxon>Pseudomonadati</taxon>
        <taxon>Verrucomicrobiota</taxon>
        <taxon>Verrucomicrobiia</taxon>
        <taxon>Verrucomicrobiales</taxon>
        <taxon>Verrucomicrobiaceae</taxon>
        <taxon>Prosthecobacter</taxon>
    </lineage>
</organism>